<dbReference type="InterPro" id="IPR051169">
    <property type="entry name" value="NADH-Q_oxidoreductase"/>
</dbReference>
<dbReference type="PRINTS" id="PR00411">
    <property type="entry name" value="PNDRDTASEI"/>
</dbReference>
<dbReference type="AlphaFoldDB" id="A0A2T1KIY2"/>
<dbReference type="RefSeq" id="WP_106669866.1">
    <property type="nucleotide sequence ID" value="NZ_BMFE01000001.1"/>
</dbReference>
<evidence type="ECO:0000313" key="8">
    <source>
        <dbReference type="Proteomes" id="UP000238385"/>
    </source>
</evidence>
<protein>
    <submittedName>
        <fullName evidence="7">FAD-dependent oxidoreductase</fullName>
    </submittedName>
</protein>
<dbReference type="OrthoDB" id="9781621at2"/>
<dbReference type="PANTHER" id="PTHR42913:SF3">
    <property type="entry name" value="64 KDA MITOCHONDRIAL NADH DEHYDROGENASE (EUROFUNG)"/>
    <property type="match status" value="1"/>
</dbReference>
<dbReference type="PANTHER" id="PTHR42913">
    <property type="entry name" value="APOPTOSIS-INDUCING FACTOR 1"/>
    <property type="match status" value="1"/>
</dbReference>
<organism evidence="7 8">
    <name type="scientific">Marinobacter halophilus</name>
    <dbReference type="NCBI Taxonomy" id="1323740"/>
    <lineage>
        <taxon>Bacteria</taxon>
        <taxon>Pseudomonadati</taxon>
        <taxon>Pseudomonadota</taxon>
        <taxon>Gammaproteobacteria</taxon>
        <taxon>Pseudomonadales</taxon>
        <taxon>Marinobacteraceae</taxon>
        <taxon>Marinobacter</taxon>
    </lineage>
</organism>
<feature type="domain" description="FAD/NAD(P)-binding" evidence="6">
    <location>
        <begin position="6"/>
        <end position="340"/>
    </location>
</feature>
<dbReference type="PRINTS" id="PR00368">
    <property type="entry name" value="FADPNR"/>
</dbReference>
<sequence>MENLHHIVVVGGGAGGLELVTSLGNKLGKKHTARVSLVDASLTHVWKPLLHEVASGSLDASANEINYRAHARKHHYEFQLGRMSDLDRSNKEIVIAPFLDEDGREVVPERRLQYDTLVIAVGSTANDFGTPGAQVHCLFLDSLRQARRFHNLMLNAFLRKNHEAHQGLAHSLNISIIGAGATGVELAAELRLASRELPVYGMNHLQSSDVTISVIEAADRILPALPGRLSAAATRELERHKVKVFTGQPVSEVRHDSLVMKDGTELPSEMTIWAAGIKAPPFLAGLAGLETNGSNQLVVEQTLQTTQDPDIFAFGDCAACPQPSSDRPVPPRAQAAHQQADALFKTLCNRLDGKEPVAFVYNDHGSLINFSRYTTVGNLMGNLSGRSMFIEGKVARLFYLSLYRMHQVALHGFLRTGVIWLMDKISRAMQPRLKLH</sequence>
<evidence type="ECO:0000256" key="1">
    <source>
        <dbReference type="ARBA" id="ARBA00001974"/>
    </source>
</evidence>
<dbReference type="InterPro" id="IPR036188">
    <property type="entry name" value="FAD/NAD-bd_sf"/>
</dbReference>
<keyword evidence="3" id="KW-0285">Flavoprotein</keyword>
<evidence type="ECO:0000256" key="2">
    <source>
        <dbReference type="ARBA" id="ARBA00005272"/>
    </source>
</evidence>
<keyword evidence="5" id="KW-0560">Oxidoreductase</keyword>
<keyword evidence="8" id="KW-1185">Reference proteome</keyword>
<reference evidence="7 8" key="1">
    <citation type="submission" date="2018-03" db="EMBL/GenBank/DDBJ databases">
        <title>Marinobacter brunus sp. nov., a marine bacterium of Gamma-proteobacteria isolated from the surface seawater of the South China Sea.</title>
        <authorList>
            <person name="Cheng H."/>
            <person name="Wu Y.-H."/>
            <person name="Xamxidin M."/>
            <person name="Xu X.-W."/>
        </authorList>
    </citation>
    <scope>NUCLEOTIDE SEQUENCE [LARGE SCALE GENOMIC DNA]</scope>
    <source>
        <strain evidence="7 8">JCM 30472</strain>
    </source>
</reference>
<dbReference type="Proteomes" id="UP000238385">
    <property type="component" value="Unassembled WGS sequence"/>
</dbReference>
<proteinExistence type="inferred from homology"/>
<dbReference type="SUPFAM" id="SSF51905">
    <property type="entry name" value="FAD/NAD(P)-binding domain"/>
    <property type="match status" value="1"/>
</dbReference>
<dbReference type="Pfam" id="PF07992">
    <property type="entry name" value="Pyr_redox_2"/>
    <property type="match status" value="1"/>
</dbReference>
<dbReference type="Gene3D" id="3.50.50.100">
    <property type="match status" value="1"/>
</dbReference>
<evidence type="ECO:0000256" key="4">
    <source>
        <dbReference type="ARBA" id="ARBA00022827"/>
    </source>
</evidence>
<gene>
    <name evidence="7" type="ORF">C7H08_00820</name>
</gene>
<comment type="similarity">
    <text evidence="2">Belongs to the NADH dehydrogenase family.</text>
</comment>
<dbReference type="InterPro" id="IPR023753">
    <property type="entry name" value="FAD/NAD-binding_dom"/>
</dbReference>
<evidence type="ECO:0000256" key="5">
    <source>
        <dbReference type="ARBA" id="ARBA00023002"/>
    </source>
</evidence>
<comment type="caution">
    <text evidence="7">The sequence shown here is derived from an EMBL/GenBank/DDBJ whole genome shotgun (WGS) entry which is preliminary data.</text>
</comment>
<evidence type="ECO:0000256" key="3">
    <source>
        <dbReference type="ARBA" id="ARBA00022630"/>
    </source>
</evidence>
<evidence type="ECO:0000313" key="7">
    <source>
        <dbReference type="EMBL" id="PSF10079.1"/>
    </source>
</evidence>
<accession>A0A2T1KIY2</accession>
<dbReference type="EMBL" id="PXNN01000003">
    <property type="protein sequence ID" value="PSF10079.1"/>
    <property type="molecule type" value="Genomic_DNA"/>
</dbReference>
<dbReference type="GO" id="GO:0003955">
    <property type="term" value="F:NAD(P)H dehydrogenase (quinone) activity"/>
    <property type="evidence" value="ECO:0007669"/>
    <property type="project" value="TreeGrafter"/>
</dbReference>
<evidence type="ECO:0000259" key="6">
    <source>
        <dbReference type="Pfam" id="PF07992"/>
    </source>
</evidence>
<keyword evidence="4" id="KW-0274">FAD</keyword>
<name>A0A2T1KIY2_9GAMM</name>
<dbReference type="GO" id="GO:0019646">
    <property type="term" value="P:aerobic electron transport chain"/>
    <property type="evidence" value="ECO:0007669"/>
    <property type="project" value="TreeGrafter"/>
</dbReference>
<comment type="cofactor">
    <cofactor evidence="1">
        <name>FAD</name>
        <dbReference type="ChEBI" id="CHEBI:57692"/>
    </cofactor>
</comment>